<evidence type="ECO:0000313" key="2">
    <source>
        <dbReference type="EMBL" id="PTW60015.1"/>
    </source>
</evidence>
<evidence type="ECO:0000313" key="3">
    <source>
        <dbReference type="Proteomes" id="UP000244081"/>
    </source>
</evidence>
<keyword evidence="1" id="KW-0472">Membrane</keyword>
<keyword evidence="1" id="KW-0812">Transmembrane</keyword>
<reference evidence="2 3" key="1">
    <citation type="submission" date="2018-04" db="EMBL/GenBank/DDBJ databases">
        <title>Genomic Encyclopedia of Archaeal and Bacterial Type Strains, Phase II (KMG-II): from individual species to whole genera.</title>
        <authorList>
            <person name="Goeker M."/>
        </authorList>
    </citation>
    <scope>NUCLEOTIDE SEQUENCE [LARGE SCALE GENOMIC DNA]</scope>
    <source>
        <strain evidence="2 3">DSM 23382</strain>
    </source>
</reference>
<dbReference type="Proteomes" id="UP000244081">
    <property type="component" value="Unassembled WGS sequence"/>
</dbReference>
<dbReference type="AlphaFoldDB" id="A0A2T5V8D4"/>
<name>A0A2T5V8D4_9HYPH</name>
<protein>
    <submittedName>
        <fullName evidence="2">Uncharacterized protein</fullName>
    </submittedName>
</protein>
<organism evidence="2 3">
    <name type="scientific">Breoghania corrubedonensis</name>
    <dbReference type="NCBI Taxonomy" id="665038"/>
    <lineage>
        <taxon>Bacteria</taxon>
        <taxon>Pseudomonadati</taxon>
        <taxon>Pseudomonadota</taxon>
        <taxon>Alphaproteobacteria</taxon>
        <taxon>Hyphomicrobiales</taxon>
        <taxon>Stappiaceae</taxon>
        <taxon>Breoghania</taxon>
    </lineage>
</organism>
<dbReference type="EMBL" id="QAYG01000005">
    <property type="protein sequence ID" value="PTW60015.1"/>
    <property type="molecule type" value="Genomic_DNA"/>
</dbReference>
<keyword evidence="1" id="KW-1133">Transmembrane helix</keyword>
<dbReference type="RefSeq" id="WP_107990325.1">
    <property type="nucleotide sequence ID" value="NZ_QAYG01000005.1"/>
</dbReference>
<keyword evidence="3" id="KW-1185">Reference proteome</keyword>
<comment type="caution">
    <text evidence="2">The sequence shown here is derived from an EMBL/GenBank/DDBJ whole genome shotgun (WGS) entry which is preliminary data.</text>
</comment>
<sequence>MASTAERPFLDRPAARLVAIGIALAAAGALAWINRDAFSSAPSTTSVATSNPDLAACLDERVGAVDAMRRDGVINEQQYGLFRSRAQAYCTARYPTQ</sequence>
<dbReference type="OrthoDB" id="7366489at2"/>
<evidence type="ECO:0000256" key="1">
    <source>
        <dbReference type="SAM" id="Phobius"/>
    </source>
</evidence>
<proteinExistence type="predicted"/>
<feature type="transmembrane region" description="Helical" evidence="1">
    <location>
        <begin position="14"/>
        <end position="33"/>
    </location>
</feature>
<gene>
    <name evidence="2" type="ORF">C8N35_10515</name>
</gene>
<accession>A0A2T5V8D4</accession>